<dbReference type="GO" id="GO:0005783">
    <property type="term" value="C:endoplasmic reticulum"/>
    <property type="evidence" value="ECO:0007669"/>
    <property type="project" value="TreeGrafter"/>
</dbReference>
<evidence type="ECO:0000256" key="4">
    <source>
        <dbReference type="ARBA" id="ARBA00023136"/>
    </source>
</evidence>
<dbReference type="EMBL" id="JACGWJ010000021">
    <property type="protein sequence ID" value="KAL0335256.1"/>
    <property type="molecule type" value="Genomic_DNA"/>
</dbReference>
<comment type="subcellular location">
    <subcellularLocation>
        <location evidence="1">Membrane</location>
        <topology evidence="1">Multi-pass membrane protein</topology>
    </subcellularLocation>
</comment>
<keyword evidence="4 6" id="KW-0472">Membrane</keyword>
<evidence type="ECO:0000256" key="2">
    <source>
        <dbReference type="ARBA" id="ARBA00022692"/>
    </source>
</evidence>
<dbReference type="Pfam" id="PF07264">
    <property type="entry name" value="EI24"/>
    <property type="match status" value="1"/>
</dbReference>
<feature type="region of interest" description="Disordered" evidence="5">
    <location>
        <begin position="427"/>
        <end position="446"/>
    </location>
</feature>
<dbReference type="InterPro" id="IPR059112">
    <property type="entry name" value="CysZ/EI24"/>
</dbReference>
<feature type="transmembrane region" description="Helical" evidence="6">
    <location>
        <begin position="6"/>
        <end position="27"/>
    </location>
</feature>
<gene>
    <name evidence="7" type="ORF">Sradi_4737500</name>
</gene>
<keyword evidence="3 6" id="KW-1133">Transmembrane helix</keyword>
<evidence type="ECO:0000313" key="7">
    <source>
        <dbReference type="EMBL" id="KAL0335256.1"/>
    </source>
</evidence>
<feature type="transmembrane region" description="Helical" evidence="6">
    <location>
        <begin position="343"/>
        <end position="365"/>
    </location>
</feature>
<dbReference type="PANTHER" id="PTHR21389:SF0">
    <property type="entry name" value="ETOPOSIDE-INDUCED PROTEIN 2.4 HOMOLOG"/>
    <property type="match status" value="1"/>
</dbReference>
<dbReference type="GO" id="GO:0016020">
    <property type="term" value="C:membrane"/>
    <property type="evidence" value="ECO:0007669"/>
    <property type="project" value="UniProtKB-SubCell"/>
</dbReference>
<keyword evidence="2 6" id="KW-0812">Transmembrane</keyword>
<name>A0AAW2MXL4_SESRA</name>
<proteinExistence type="predicted"/>
<evidence type="ECO:0000256" key="5">
    <source>
        <dbReference type="SAM" id="MobiDB-lite"/>
    </source>
</evidence>
<evidence type="ECO:0000256" key="3">
    <source>
        <dbReference type="ARBA" id="ARBA00022989"/>
    </source>
</evidence>
<evidence type="ECO:0000256" key="1">
    <source>
        <dbReference type="ARBA" id="ARBA00004141"/>
    </source>
</evidence>
<feature type="transmembrane region" description="Helical" evidence="6">
    <location>
        <begin position="117"/>
        <end position="135"/>
    </location>
</feature>
<evidence type="ECO:0000256" key="6">
    <source>
        <dbReference type="SAM" id="Phobius"/>
    </source>
</evidence>
<dbReference type="AlphaFoldDB" id="A0AAW2MXL4"/>
<dbReference type="PANTHER" id="PTHR21389">
    <property type="entry name" value="P53 INDUCED PROTEIN"/>
    <property type="match status" value="1"/>
</dbReference>
<feature type="transmembrane region" description="Helical" evidence="6">
    <location>
        <begin position="310"/>
        <end position="331"/>
    </location>
</feature>
<sequence>MALYWAAPFYHFSSSIPLFPLLLYELVGVKKRAVDQIPDAWKMVERADDSFKTRPRYQFLEIFMYTTMGGSMGSFRTRLKQASLLWVEGFREACCLHRVVIYCRRSREVAIRTGQCFLLNGIIFLGSILVLRSVVVPTLQWVLPDECQLINYQESCPFGGIFRFYSFLRLGLIQLFYVFWFYPMYIASFILSTLWYNDIAKHGFFAIVKNGASGSESSDKKDSTASQNTAASDKTTDLEGVMIGIAEQVYSVLLLSFFFLEVYITGFIPYIGKALNFLLLAWMYAYYCFEYKWNYSGVSLDKRLDFFECNWPFFAGFGSPCVLAVFFYSPLVSYGVMATLYPLVLYAAAPVSGEIFYAVYIAILFSSNFNDASFPNSCLSSEADKAIASQRKKWKGAGLGRIPIFVSADYLSMKVLSLFPMERRQQVHNRKPSDHPMLPSVEMVSL</sequence>
<reference evidence="7" key="2">
    <citation type="journal article" date="2024" name="Plant">
        <title>Genomic evolution and insights into agronomic trait innovations of Sesamum species.</title>
        <authorList>
            <person name="Miao H."/>
            <person name="Wang L."/>
            <person name="Qu L."/>
            <person name="Liu H."/>
            <person name="Sun Y."/>
            <person name="Le M."/>
            <person name="Wang Q."/>
            <person name="Wei S."/>
            <person name="Zheng Y."/>
            <person name="Lin W."/>
            <person name="Duan Y."/>
            <person name="Cao H."/>
            <person name="Xiong S."/>
            <person name="Wang X."/>
            <person name="Wei L."/>
            <person name="Li C."/>
            <person name="Ma Q."/>
            <person name="Ju M."/>
            <person name="Zhao R."/>
            <person name="Li G."/>
            <person name="Mu C."/>
            <person name="Tian Q."/>
            <person name="Mei H."/>
            <person name="Zhang T."/>
            <person name="Gao T."/>
            <person name="Zhang H."/>
        </authorList>
    </citation>
    <scope>NUCLEOTIDE SEQUENCE</scope>
    <source>
        <strain evidence="7">G02</strain>
    </source>
</reference>
<accession>A0AAW2MXL4</accession>
<organism evidence="7">
    <name type="scientific">Sesamum radiatum</name>
    <name type="common">Black benniseed</name>
    <dbReference type="NCBI Taxonomy" id="300843"/>
    <lineage>
        <taxon>Eukaryota</taxon>
        <taxon>Viridiplantae</taxon>
        <taxon>Streptophyta</taxon>
        <taxon>Embryophyta</taxon>
        <taxon>Tracheophyta</taxon>
        <taxon>Spermatophyta</taxon>
        <taxon>Magnoliopsida</taxon>
        <taxon>eudicotyledons</taxon>
        <taxon>Gunneridae</taxon>
        <taxon>Pentapetalae</taxon>
        <taxon>asterids</taxon>
        <taxon>lamiids</taxon>
        <taxon>Lamiales</taxon>
        <taxon>Pedaliaceae</taxon>
        <taxon>Sesamum</taxon>
    </lineage>
</organism>
<reference evidence="7" key="1">
    <citation type="submission" date="2020-06" db="EMBL/GenBank/DDBJ databases">
        <authorList>
            <person name="Li T."/>
            <person name="Hu X."/>
            <person name="Zhang T."/>
            <person name="Song X."/>
            <person name="Zhang H."/>
            <person name="Dai N."/>
            <person name="Sheng W."/>
            <person name="Hou X."/>
            <person name="Wei L."/>
        </authorList>
    </citation>
    <scope>NUCLEOTIDE SEQUENCE</scope>
    <source>
        <strain evidence="7">G02</strain>
        <tissue evidence="7">Leaf</tissue>
    </source>
</reference>
<feature type="transmembrane region" description="Helical" evidence="6">
    <location>
        <begin position="241"/>
        <end position="264"/>
    </location>
</feature>
<comment type="caution">
    <text evidence="7">The sequence shown here is derived from an EMBL/GenBank/DDBJ whole genome shotgun (WGS) entry which is preliminary data.</text>
</comment>
<feature type="transmembrane region" description="Helical" evidence="6">
    <location>
        <begin position="175"/>
        <end position="196"/>
    </location>
</feature>
<protein>
    <submittedName>
        <fullName evidence="7">Protein EI24</fullName>
    </submittedName>
</protein>
<dbReference type="GO" id="GO:0016236">
    <property type="term" value="P:macroautophagy"/>
    <property type="evidence" value="ECO:0007669"/>
    <property type="project" value="TreeGrafter"/>
</dbReference>